<dbReference type="EMBL" id="BLXT01007004">
    <property type="protein sequence ID" value="GFO35783.1"/>
    <property type="molecule type" value="Genomic_DNA"/>
</dbReference>
<accession>A0AAV4CV87</accession>
<reference evidence="1 2" key="1">
    <citation type="journal article" date="2021" name="Elife">
        <title>Chloroplast acquisition without the gene transfer in kleptoplastic sea slugs, Plakobranchus ocellatus.</title>
        <authorList>
            <person name="Maeda T."/>
            <person name="Takahashi S."/>
            <person name="Yoshida T."/>
            <person name="Shimamura S."/>
            <person name="Takaki Y."/>
            <person name="Nagai Y."/>
            <person name="Toyoda A."/>
            <person name="Suzuki Y."/>
            <person name="Arimoto A."/>
            <person name="Ishii H."/>
            <person name="Satoh N."/>
            <person name="Nishiyama T."/>
            <person name="Hasebe M."/>
            <person name="Maruyama T."/>
            <person name="Minagawa J."/>
            <person name="Obokata J."/>
            <person name="Shigenobu S."/>
        </authorList>
    </citation>
    <scope>NUCLEOTIDE SEQUENCE [LARGE SCALE GENOMIC DNA]</scope>
</reference>
<keyword evidence="2" id="KW-1185">Reference proteome</keyword>
<evidence type="ECO:0000313" key="2">
    <source>
        <dbReference type="Proteomes" id="UP000735302"/>
    </source>
</evidence>
<dbReference type="Proteomes" id="UP000735302">
    <property type="component" value="Unassembled WGS sequence"/>
</dbReference>
<sequence length="103" mass="11588">MRAEDATRKAFSAILTDINLQHSEAKPILKKSSNEKLDGMPRTNTKLYKGDHAIDNGKFAEFENDEEEERKVHGSRSKFLPLLLSLDEAVAYLVGQLATKQEV</sequence>
<proteinExistence type="predicted"/>
<evidence type="ECO:0000313" key="1">
    <source>
        <dbReference type="EMBL" id="GFO35783.1"/>
    </source>
</evidence>
<protein>
    <submittedName>
        <fullName evidence="1">Uncharacterized protein</fullName>
    </submittedName>
</protein>
<gene>
    <name evidence="1" type="ORF">PoB_006228800</name>
</gene>
<name>A0AAV4CV87_9GAST</name>
<comment type="caution">
    <text evidence="1">The sequence shown here is derived from an EMBL/GenBank/DDBJ whole genome shotgun (WGS) entry which is preliminary data.</text>
</comment>
<dbReference type="AlphaFoldDB" id="A0AAV4CV87"/>
<organism evidence="1 2">
    <name type="scientific">Plakobranchus ocellatus</name>
    <dbReference type="NCBI Taxonomy" id="259542"/>
    <lineage>
        <taxon>Eukaryota</taxon>
        <taxon>Metazoa</taxon>
        <taxon>Spiralia</taxon>
        <taxon>Lophotrochozoa</taxon>
        <taxon>Mollusca</taxon>
        <taxon>Gastropoda</taxon>
        <taxon>Heterobranchia</taxon>
        <taxon>Euthyneura</taxon>
        <taxon>Panpulmonata</taxon>
        <taxon>Sacoglossa</taxon>
        <taxon>Placobranchoidea</taxon>
        <taxon>Plakobranchidae</taxon>
        <taxon>Plakobranchus</taxon>
    </lineage>
</organism>